<feature type="transmembrane region" description="Helical" evidence="1">
    <location>
        <begin position="57"/>
        <end position="75"/>
    </location>
</feature>
<dbReference type="RefSeq" id="WP_004805434.1">
    <property type="nucleotide sequence ID" value="NZ_CP116394.1"/>
</dbReference>
<evidence type="ECO:0000313" key="2">
    <source>
        <dbReference type="EMBL" id="WCE47014.1"/>
    </source>
</evidence>
<protein>
    <submittedName>
        <fullName evidence="2">DUF4191 domain-containing protein</fullName>
    </submittedName>
</protein>
<gene>
    <name evidence="2" type="ORF">PIG85_05035</name>
</gene>
<proteinExistence type="predicted"/>
<keyword evidence="1" id="KW-0812">Transmembrane</keyword>
<organism evidence="2 3">
    <name type="scientific">Winkia neuii subsp. anitrata</name>
    <dbReference type="NCBI Taxonomy" id="29318"/>
    <lineage>
        <taxon>Bacteria</taxon>
        <taxon>Bacillati</taxon>
        <taxon>Actinomycetota</taxon>
        <taxon>Actinomycetes</taxon>
        <taxon>Actinomycetales</taxon>
        <taxon>Actinomycetaceae</taxon>
        <taxon>Winkia</taxon>
    </lineage>
</organism>
<keyword evidence="1" id="KW-1133">Transmembrane helix</keyword>
<keyword evidence="1" id="KW-0472">Membrane</keyword>
<feature type="transmembrane region" description="Helical" evidence="1">
    <location>
        <begin position="30"/>
        <end position="51"/>
    </location>
</feature>
<name>A0AB38XRU1_9ACTO</name>
<sequence length="230" mass="25477">MAKDDTAAPKRSFFANIKDAFTLTKRSYPWVGWALAGAFVIPLLVAVLVGWLTSHLVLGILFGISLGLLATTATLSRLMNRAMYKQLDGHAGAAGAIMRQIRRGWDIEEQPVAMNRNQDLVYRLVGRPGIVLVSEGAPAQVERMLADEAKKVSRVAPKVEVHQIQVGHAKGQVPLDQLLRTINKLKKTLRKEEVPVVTNRLRSLQAKSMNMPRGIDPSKVKFNRRALRGK</sequence>
<dbReference type="AlphaFoldDB" id="A0AB38XRU1"/>
<dbReference type="InterPro" id="IPR025445">
    <property type="entry name" value="DUF4191"/>
</dbReference>
<dbReference type="KEGG" id="wne:PIG85_05035"/>
<dbReference type="Proteomes" id="UP001211044">
    <property type="component" value="Chromosome"/>
</dbReference>
<evidence type="ECO:0000313" key="3">
    <source>
        <dbReference type="Proteomes" id="UP001211044"/>
    </source>
</evidence>
<dbReference type="EMBL" id="CP116394">
    <property type="protein sequence ID" value="WCE47014.1"/>
    <property type="molecule type" value="Genomic_DNA"/>
</dbReference>
<dbReference type="Pfam" id="PF13829">
    <property type="entry name" value="DUF4191"/>
    <property type="match status" value="1"/>
</dbReference>
<evidence type="ECO:0000256" key="1">
    <source>
        <dbReference type="SAM" id="Phobius"/>
    </source>
</evidence>
<accession>A0AB38XRU1</accession>
<reference evidence="2" key="1">
    <citation type="submission" date="2023-01" db="EMBL/GenBank/DDBJ databases">
        <title>Comparative Genomic Analysis of the Clinically-Derived Winkia Strain NY0527 Provides Evidence into the Taxonomic Reassignment of Winkia neuii and Characterizes Their Virulence Traits.</title>
        <authorList>
            <person name="Cai X."/>
            <person name="Peng Y."/>
            <person name="Li M."/>
            <person name="Qiu Y."/>
            <person name="Wang Y."/>
            <person name="Xu L."/>
            <person name="Hou Q."/>
        </authorList>
    </citation>
    <scope>NUCLEOTIDE SEQUENCE</scope>
    <source>
        <strain evidence="2">NY0527</strain>
    </source>
</reference>